<evidence type="ECO:0000313" key="5">
    <source>
        <dbReference type="Proteomes" id="UP001291912"/>
    </source>
</evidence>
<keyword evidence="1" id="KW-0808">Transferase</keyword>
<protein>
    <submittedName>
        <fullName evidence="4">Dihydroxyacetone kinase subunit DhaL</fullName>
    </submittedName>
</protein>
<dbReference type="PANTHER" id="PTHR28629">
    <property type="entry name" value="TRIOKINASE/FMN CYCLASE"/>
    <property type="match status" value="1"/>
</dbReference>
<accession>A0ABU5N7E8</accession>
<evidence type="ECO:0000256" key="2">
    <source>
        <dbReference type="ARBA" id="ARBA00022777"/>
    </source>
</evidence>
<dbReference type="InterPro" id="IPR012737">
    <property type="entry name" value="DhaK_L_YcgS"/>
</dbReference>
<name>A0ABU5N7E8_9MICO</name>
<dbReference type="PROSITE" id="PS51480">
    <property type="entry name" value="DHAL"/>
    <property type="match status" value="1"/>
</dbReference>
<comment type="caution">
    <text evidence="4">The sequence shown here is derived from an EMBL/GenBank/DDBJ whole genome shotgun (WGS) entry which is preliminary data.</text>
</comment>
<keyword evidence="2 4" id="KW-0418">Kinase</keyword>
<dbReference type="SUPFAM" id="SSF101473">
    <property type="entry name" value="DhaL-like"/>
    <property type="match status" value="1"/>
</dbReference>
<reference evidence="4 5" key="1">
    <citation type="submission" date="2023-10" db="EMBL/GenBank/DDBJ databases">
        <title>Microbacterium xanthum sp. nov., isolated from seaweed.</title>
        <authorList>
            <person name="Lee S.D."/>
        </authorList>
    </citation>
    <scope>NUCLEOTIDE SEQUENCE [LARGE SCALE GENOMIC DNA]</scope>
    <source>
        <strain evidence="4 5">KCTC 19124</strain>
    </source>
</reference>
<evidence type="ECO:0000313" key="4">
    <source>
        <dbReference type="EMBL" id="MDZ8162005.1"/>
    </source>
</evidence>
<dbReference type="PANTHER" id="PTHR28629:SF4">
    <property type="entry name" value="TRIOKINASE_FMN CYCLASE"/>
    <property type="match status" value="1"/>
</dbReference>
<keyword evidence="5" id="KW-1185">Reference proteome</keyword>
<dbReference type="InterPro" id="IPR004007">
    <property type="entry name" value="DhaL_dom"/>
</dbReference>
<dbReference type="InterPro" id="IPR036117">
    <property type="entry name" value="DhaL_dom_sf"/>
</dbReference>
<dbReference type="Pfam" id="PF02734">
    <property type="entry name" value="Dak2"/>
    <property type="match status" value="1"/>
</dbReference>
<organism evidence="4 5">
    <name type="scientific">Microbacterium aquimaris</name>
    <dbReference type="NCBI Taxonomy" id="459816"/>
    <lineage>
        <taxon>Bacteria</taxon>
        <taxon>Bacillati</taxon>
        <taxon>Actinomycetota</taxon>
        <taxon>Actinomycetes</taxon>
        <taxon>Micrococcales</taxon>
        <taxon>Microbacteriaceae</taxon>
        <taxon>Microbacterium</taxon>
    </lineage>
</organism>
<feature type="domain" description="DhaL" evidence="3">
    <location>
        <begin position="8"/>
        <end position="207"/>
    </location>
</feature>
<evidence type="ECO:0000259" key="3">
    <source>
        <dbReference type="PROSITE" id="PS51480"/>
    </source>
</evidence>
<dbReference type="SMART" id="SM01120">
    <property type="entry name" value="Dak2"/>
    <property type="match status" value="1"/>
</dbReference>
<dbReference type="GO" id="GO:0016301">
    <property type="term" value="F:kinase activity"/>
    <property type="evidence" value="ECO:0007669"/>
    <property type="project" value="UniProtKB-KW"/>
</dbReference>
<dbReference type="Proteomes" id="UP001291912">
    <property type="component" value="Unassembled WGS sequence"/>
</dbReference>
<gene>
    <name evidence="4" type="primary">dhaL</name>
    <name evidence="4" type="ORF">R2Q92_09130</name>
</gene>
<dbReference type="RefSeq" id="WP_194424504.1">
    <property type="nucleotide sequence ID" value="NZ_BAAAPT010000002.1"/>
</dbReference>
<dbReference type="Gene3D" id="1.25.40.340">
    <property type="match status" value="1"/>
</dbReference>
<evidence type="ECO:0000256" key="1">
    <source>
        <dbReference type="ARBA" id="ARBA00022679"/>
    </source>
</evidence>
<proteinExistence type="predicted"/>
<dbReference type="NCBIfam" id="TIGR02365">
    <property type="entry name" value="dha_L_ycgS"/>
    <property type="match status" value="1"/>
</dbReference>
<dbReference type="InterPro" id="IPR050861">
    <property type="entry name" value="Dihydroxyacetone_Kinase"/>
</dbReference>
<dbReference type="EMBL" id="JAWJYN010000002">
    <property type="protein sequence ID" value="MDZ8162005.1"/>
    <property type="molecule type" value="Genomic_DNA"/>
</dbReference>
<sequence length="214" mass="22011">MADMITVEDLDRWLRLSAERLHAEAERLTELDSAIGDADHGTNMTRGFTAVVQKIDTAAATVQERLKSVGMTLVTTVGGASGSLYGTFFLDMGRNSPAEASMSAEQLAAAMRAGVAAVIARGHAQVGDKTMIDAFQPAIDTLSEKLDGGASLAESLQAASAAAAAGCESTKPLVARKGRASYLGDRSADHLDPGAASTAILWAALADAESAESA</sequence>